<dbReference type="EMBL" id="JAENII010000002">
    <property type="protein sequence ID" value="MBK1826233.1"/>
    <property type="molecule type" value="Genomic_DNA"/>
</dbReference>
<feature type="region of interest" description="Disordered" evidence="1">
    <location>
        <begin position="30"/>
        <end position="72"/>
    </location>
</feature>
<protein>
    <submittedName>
        <fullName evidence="2">Uncharacterized protein</fullName>
    </submittedName>
</protein>
<name>A0A934VAF2_9BACT</name>
<accession>A0A934VAF2</accession>
<organism evidence="2 3">
    <name type="scientific">Haloferula rosea</name>
    <dbReference type="NCBI Taxonomy" id="490093"/>
    <lineage>
        <taxon>Bacteria</taxon>
        <taxon>Pseudomonadati</taxon>
        <taxon>Verrucomicrobiota</taxon>
        <taxon>Verrucomicrobiia</taxon>
        <taxon>Verrucomicrobiales</taxon>
        <taxon>Verrucomicrobiaceae</taxon>
        <taxon>Haloferula</taxon>
    </lineage>
</organism>
<dbReference type="AlphaFoldDB" id="A0A934VAF2"/>
<gene>
    <name evidence="2" type="ORF">JIN81_04330</name>
</gene>
<reference evidence="2" key="1">
    <citation type="submission" date="2021-01" db="EMBL/GenBank/DDBJ databases">
        <title>Modified the classification status of verrucomicrobia.</title>
        <authorList>
            <person name="Feng X."/>
        </authorList>
    </citation>
    <scope>NUCLEOTIDE SEQUENCE</scope>
    <source>
        <strain evidence="2">KCTC 22201</strain>
    </source>
</reference>
<proteinExistence type="predicted"/>
<dbReference type="RefSeq" id="WP_200276823.1">
    <property type="nucleotide sequence ID" value="NZ_JAENII010000002.1"/>
</dbReference>
<keyword evidence="3" id="KW-1185">Reference proteome</keyword>
<evidence type="ECO:0000313" key="2">
    <source>
        <dbReference type="EMBL" id="MBK1826233.1"/>
    </source>
</evidence>
<evidence type="ECO:0000256" key="1">
    <source>
        <dbReference type="SAM" id="MobiDB-lite"/>
    </source>
</evidence>
<evidence type="ECO:0000313" key="3">
    <source>
        <dbReference type="Proteomes" id="UP000658278"/>
    </source>
</evidence>
<comment type="caution">
    <text evidence="2">The sequence shown here is derived from an EMBL/GenBank/DDBJ whole genome shotgun (WGS) entry which is preliminary data.</text>
</comment>
<feature type="compositionally biased region" description="Polar residues" evidence="1">
    <location>
        <begin position="48"/>
        <end position="61"/>
    </location>
</feature>
<dbReference type="Proteomes" id="UP000658278">
    <property type="component" value="Unassembled WGS sequence"/>
</dbReference>
<sequence length="204" mass="22604">MRRWPYLVGLAGIVILAVLQIRDLESSTESGVADESFPLGDLRRRPPTSRQASESDNQVFSDGTEEPEDSVPIMDTPELWQLVLDADGKRKSTAPFSAAGASIILVSKEEVMKSDMGDELSEAMFRVALATTSRKFGASFILDPSSLTTSRSPFVVWHRDGLDATDEVRAAYQKWKELQDTDVDVSRILRPFAEQNLPQFPGAR</sequence>